<feature type="compositionally biased region" description="Basic residues" evidence="10">
    <location>
        <begin position="415"/>
        <end position="424"/>
    </location>
</feature>
<feature type="compositionally biased region" description="Basic and acidic residues" evidence="10">
    <location>
        <begin position="877"/>
        <end position="887"/>
    </location>
</feature>
<feature type="region of interest" description="Disordered" evidence="10">
    <location>
        <begin position="405"/>
        <end position="444"/>
    </location>
</feature>
<evidence type="ECO:0000256" key="6">
    <source>
        <dbReference type="ARBA" id="ARBA00023054"/>
    </source>
</evidence>
<sequence>MASAEGLETSLFSLSGARERMREKRSGALRAAKLNASLASRIKTKIINNSSTIKVSLKRNNKALALALNAEKANAQRLTQEKTVLQKEVEQCHFHNAALRHKLCFLNNTLKEMEKLMAVIKTARLSEFYTNSASLSSGQKNSITEDSWADDTTDARLVRPAVMLLKAPVSKLCDGGRQDGSSTAVQTSPVDLQRPVPDKPQEIVPVVSKDTLPQQLAEKSQSPQEENVKKPCEAVETEEAFVDCHVLGESLHATRQNPSSLPVLTWESHPLPYEDDEMTKHFCDRLSQGHVTQRRKRSTLFATSTPSSGVDFFSHAGSTRVSQWSITKESSSSNKSNTQLQLKSPSSLASPAQTAVDSDTKSLGKEVLCDQPQTEETVCDAKIDPNCSQVPELISVKVKSKGSCKTSEKTAVKKASTRKKKRNSIKSNAKGGSDVPQGEESTQNANKLLQPKVATNSSGPEVPEIRQEACVGALEGKNGGSGAHLCSHSLDEVRDLRRTYVVNPAQLHNLESGDLLQQVKKEAIFENQSMESLLKSPVHTFSSHKAPSDDYSLQYSLSLRKETSGICALQQDSSSVSTKSIRRKTNRKTRVIMQRNDSDEENVPNGVKTSEAKAEEQPKRSQTSRRKTVRESNCNDQRDQVEVSVPCIGVQGVAKESAKDLPDNPKRSRKTYVVCPLDLTGNVGCIKTDFEGDEIVPSRYVPGSKASKIPRVQRMVTAQSNKKWTGDLQEKGQAEVHNTTNALKKDVYLIPKPQRKKSTCSPPETDPLARQSSGAGLLPGSSAELVSRQTVLMGKVSCITDLLSEPDAFLEEQIAEISLTNNLMSISDSLESSTMTCSAALPLSTRLTDLPVSKSLGTEDNKIPEKSSVWPESALTFKERNAEEIPEGRNQVESGSKEHSWSSSLQEPEIRPLQDLTNARTLSSPSSEGASGRLSRRRRDPACYAEPKLNSKLRRGDPFTNTEFLHSPVYKTKKKKMAKAKAKTKKIKEEEEWLPE</sequence>
<evidence type="ECO:0000256" key="4">
    <source>
        <dbReference type="ARBA" id="ARBA00022618"/>
    </source>
</evidence>
<evidence type="ECO:0000256" key="2">
    <source>
        <dbReference type="ARBA" id="ARBA00010845"/>
    </source>
</evidence>
<protein>
    <submittedName>
        <fullName evidence="13">Shugoshin 2</fullName>
    </submittedName>
</protein>
<keyword evidence="12" id="KW-1185">Reference proteome</keyword>
<evidence type="ECO:0000256" key="5">
    <source>
        <dbReference type="ARBA" id="ARBA00022829"/>
    </source>
</evidence>
<accession>A0ABM4EQ85</accession>
<dbReference type="Pfam" id="PF07557">
    <property type="entry name" value="Shugoshin_C"/>
    <property type="match status" value="1"/>
</dbReference>
<evidence type="ECO:0000256" key="1">
    <source>
        <dbReference type="ARBA" id="ARBA00004584"/>
    </source>
</evidence>
<feature type="region of interest" description="Disordered" evidence="10">
    <location>
        <begin position="175"/>
        <end position="200"/>
    </location>
</feature>
<keyword evidence="3" id="KW-0158">Chromosome</keyword>
<dbReference type="Proteomes" id="UP001652627">
    <property type="component" value="Chromosome 6"/>
</dbReference>
<evidence type="ECO:0000256" key="9">
    <source>
        <dbReference type="SAM" id="Coils"/>
    </source>
</evidence>
<dbReference type="GeneID" id="106492333"/>
<feature type="compositionally biased region" description="Basic residues" evidence="10">
    <location>
        <begin position="580"/>
        <end position="590"/>
    </location>
</feature>
<evidence type="ECO:0000313" key="13">
    <source>
        <dbReference type="RefSeq" id="XP_067154850.1"/>
    </source>
</evidence>
<keyword evidence="4" id="KW-0132">Cell division</keyword>
<feature type="compositionally biased region" description="Polar residues" evidence="10">
    <location>
        <begin position="570"/>
        <end position="579"/>
    </location>
</feature>
<feature type="compositionally biased region" description="Polar residues" evidence="10">
    <location>
        <begin position="915"/>
        <end position="929"/>
    </location>
</feature>
<feature type="compositionally biased region" description="Basic and acidic residues" evidence="10">
    <location>
        <begin position="610"/>
        <end position="619"/>
    </location>
</feature>
<feature type="region of interest" description="Disordered" evidence="10">
    <location>
        <begin position="753"/>
        <end position="777"/>
    </location>
</feature>
<evidence type="ECO:0000256" key="10">
    <source>
        <dbReference type="SAM" id="MobiDB-lite"/>
    </source>
</evidence>
<dbReference type="PANTHER" id="PTHR21577:SF3">
    <property type="entry name" value="SHUGOSHIN 1-RELATED"/>
    <property type="match status" value="1"/>
</dbReference>
<evidence type="ECO:0000256" key="7">
    <source>
        <dbReference type="ARBA" id="ARBA00023306"/>
    </source>
</evidence>
<keyword evidence="5" id="KW-0159">Chromosome partition</keyword>
<keyword evidence="6 9" id="KW-0175">Coiled coil</keyword>
<feature type="coiled-coil region" evidence="9">
    <location>
        <begin position="61"/>
        <end position="88"/>
    </location>
</feature>
<evidence type="ECO:0000256" key="8">
    <source>
        <dbReference type="ARBA" id="ARBA00023328"/>
    </source>
</evidence>
<feature type="region of interest" description="Disordered" evidence="10">
    <location>
        <begin position="325"/>
        <end position="363"/>
    </location>
</feature>
<dbReference type="InterPro" id="IPR011515">
    <property type="entry name" value="Shugoshin_C"/>
</dbReference>
<evidence type="ECO:0000313" key="12">
    <source>
        <dbReference type="Proteomes" id="UP001652627"/>
    </source>
</evidence>
<proteinExistence type="inferred from homology"/>
<feature type="region of interest" description="Disordered" evidence="10">
    <location>
        <begin position="569"/>
        <end position="637"/>
    </location>
</feature>
<evidence type="ECO:0000259" key="11">
    <source>
        <dbReference type="Pfam" id="PF07557"/>
    </source>
</evidence>
<keyword evidence="7" id="KW-0131">Cell cycle</keyword>
<keyword evidence="8" id="KW-0137">Centromere</keyword>
<evidence type="ECO:0000256" key="3">
    <source>
        <dbReference type="ARBA" id="ARBA00022454"/>
    </source>
</evidence>
<feature type="compositionally biased region" description="Low complexity" evidence="10">
    <location>
        <begin position="325"/>
        <end position="338"/>
    </location>
</feature>
<reference evidence="13" key="1">
    <citation type="submission" date="2025-08" db="UniProtKB">
        <authorList>
            <consortium name="RefSeq"/>
        </authorList>
    </citation>
    <scope>IDENTIFICATION</scope>
    <source>
        <tissue evidence="13">Blood</tissue>
    </source>
</reference>
<dbReference type="PANTHER" id="PTHR21577">
    <property type="entry name" value="SHUGOSHIN"/>
    <property type="match status" value="1"/>
</dbReference>
<feature type="compositionally biased region" description="Polar residues" evidence="10">
    <location>
        <begin position="179"/>
        <end position="190"/>
    </location>
</feature>
<organism evidence="12 13">
    <name type="scientific">Apteryx mantelli</name>
    <name type="common">North Island brown kiwi</name>
    <dbReference type="NCBI Taxonomy" id="2696672"/>
    <lineage>
        <taxon>Eukaryota</taxon>
        <taxon>Metazoa</taxon>
        <taxon>Chordata</taxon>
        <taxon>Craniata</taxon>
        <taxon>Vertebrata</taxon>
        <taxon>Euteleostomi</taxon>
        <taxon>Archelosauria</taxon>
        <taxon>Archosauria</taxon>
        <taxon>Dinosauria</taxon>
        <taxon>Saurischia</taxon>
        <taxon>Theropoda</taxon>
        <taxon>Coelurosauria</taxon>
        <taxon>Aves</taxon>
        <taxon>Palaeognathae</taxon>
        <taxon>Apterygiformes</taxon>
        <taxon>Apterygidae</taxon>
        <taxon>Apteryx</taxon>
    </lineage>
</organism>
<name>A0ABM4EQ85_9AVES</name>
<dbReference type="InterPro" id="IPR038889">
    <property type="entry name" value="Shugoshin1/2"/>
</dbReference>
<feature type="compositionally biased region" description="Polar residues" evidence="10">
    <location>
        <begin position="339"/>
        <end position="357"/>
    </location>
</feature>
<gene>
    <name evidence="13" type="primary">SGO2</name>
</gene>
<feature type="domain" description="Shugoshin C-terminal" evidence="11">
    <location>
        <begin position="932"/>
        <end position="955"/>
    </location>
</feature>
<comment type="similarity">
    <text evidence="2">Belongs to the shugoshin family.</text>
</comment>
<comment type="subcellular location">
    <subcellularLocation>
        <location evidence="1">Chromosome</location>
        <location evidence="1">Centromere</location>
    </subcellularLocation>
</comment>
<dbReference type="RefSeq" id="XP_067154850.1">
    <property type="nucleotide sequence ID" value="XM_067298749.1"/>
</dbReference>
<feature type="region of interest" description="Disordered" evidence="10">
    <location>
        <begin position="853"/>
        <end position="960"/>
    </location>
</feature>